<comment type="caution">
    <text evidence="1">The sequence shown here is derived from an EMBL/GenBank/DDBJ whole genome shotgun (WGS) entry which is preliminary data.</text>
</comment>
<evidence type="ECO:0000313" key="2">
    <source>
        <dbReference type="Proteomes" id="UP001596023"/>
    </source>
</evidence>
<reference evidence="2" key="1">
    <citation type="journal article" date="2019" name="Int. J. Syst. Evol. Microbiol.">
        <title>The Global Catalogue of Microorganisms (GCM) 10K type strain sequencing project: providing services to taxonomists for standard genome sequencing and annotation.</title>
        <authorList>
            <consortium name="The Broad Institute Genomics Platform"/>
            <consortium name="The Broad Institute Genome Sequencing Center for Infectious Disease"/>
            <person name="Wu L."/>
            <person name="Ma J."/>
        </authorList>
    </citation>
    <scope>NUCLEOTIDE SEQUENCE [LARGE SCALE GENOMIC DNA]</scope>
    <source>
        <strain evidence="2">CCUG 66188</strain>
    </source>
</reference>
<sequence length="161" mass="18775">MNWYRINYKRLVLLLSPTMLRRPRLVALLNATGLPVSRLHVLFSSFRGDVRYKLTHNGQVCFLQAVLNDSFDFTARRIRITDADTLEWGQFAWREAEDRPIMLGTFLLNREGFMGADGIDFVVHIPYAISLTDDNYNMIHSLLRYYKLAGKRYIIQLTVNS</sequence>
<evidence type="ECO:0000313" key="1">
    <source>
        <dbReference type="EMBL" id="MFC4675193.1"/>
    </source>
</evidence>
<keyword evidence="2" id="KW-1185">Reference proteome</keyword>
<proteinExistence type="predicted"/>
<gene>
    <name evidence="1" type="ORF">ACFO6W_15945</name>
</gene>
<accession>A0ABV9KYR2</accession>
<dbReference type="EMBL" id="JBHSGN010000093">
    <property type="protein sequence ID" value="MFC4675193.1"/>
    <property type="molecule type" value="Genomic_DNA"/>
</dbReference>
<name>A0ABV9KYR2_9BACT</name>
<dbReference type="RefSeq" id="WP_379998199.1">
    <property type="nucleotide sequence ID" value="NZ_JBHSGN010000093.1"/>
</dbReference>
<dbReference type="Proteomes" id="UP001596023">
    <property type="component" value="Unassembled WGS sequence"/>
</dbReference>
<protein>
    <submittedName>
        <fullName evidence="1">Uncharacterized protein</fullName>
    </submittedName>
</protein>
<organism evidence="1 2">
    <name type="scientific">Dysgonomonas termitidis</name>
    <dbReference type="NCBI Taxonomy" id="1516126"/>
    <lineage>
        <taxon>Bacteria</taxon>
        <taxon>Pseudomonadati</taxon>
        <taxon>Bacteroidota</taxon>
        <taxon>Bacteroidia</taxon>
        <taxon>Bacteroidales</taxon>
        <taxon>Dysgonomonadaceae</taxon>
        <taxon>Dysgonomonas</taxon>
    </lineage>
</organism>